<keyword evidence="15" id="KW-1185">Reference proteome</keyword>
<dbReference type="InterPro" id="IPR011541">
    <property type="entry name" value="Ni/Co_transpt_high_affinity"/>
</dbReference>
<keyword evidence="7 13" id="KW-0812">Transmembrane</keyword>
<evidence type="ECO:0000256" key="4">
    <source>
        <dbReference type="ARBA" id="ARBA00022448"/>
    </source>
</evidence>
<dbReference type="RefSeq" id="WP_376868825.1">
    <property type="nucleotide sequence ID" value="NZ_JBHRUV010000032.1"/>
</dbReference>
<proteinExistence type="inferred from homology"/>
<feature type="transmembrane region" description="Helical" evidence="13">
    <location>
        <begin position="147"/>
        <end position="171"/>
    </location>
</feature>
<gene>
    <name evidence="14" type="ORF">ACFOEX_07830</name>
</gene>
<comment type="caution">
    <text evidence="14">The sequence shown here is derived from an EMBL/GenBank/DDBJ whole genome shotgun (WGS) entry which is preliminary data.</text>
</comment>
<evidence type="ECO:0000256" key="2">
    <source>
        <dbReference type="ARBA" id="ARBA00004651"/>
    </source>
</evidence>
<comment type="subcellular location">
    <subcellularLocation>
        <location evidence="2 13">Cell membrane</location>
        <topology evidence="2 13">Multi-pass membrane protein</topology>
    </subcellularLocation>
</comment>
<evidence type="ECO:0000256" key="10">
    <source>
        <dbReference type="ARBA" id="ARBA00023112"/>
    </source>
</evidence>
<evidence type="ECO:0000256" key="13">
    <source>
        <dbReference type="RuleBase" id="RU362101"/>
    </source>
</evidence>
<evidence type="ECO:0000313" key="14">
    <source>
        <dbReference type="EMBL" id="MFC3266260.1"/>
    </source>
</evidence>
<keyword evidence="9" id="KW-0406">Ion transport</keyword>
<dbReference type="Pfam" id="PF03824">
    <property type="entry name" value="NicO"/>
    <property type="match status" value="2"/>
</dbReference>
<evidence type="ECO:0000256" key="8">
    <source>
        <dbReference type="ARBA" id="ARBA00022989"/>
    </source>
</evidence>
<evidence type="ECO:0000313" key="15">
    <source>
        <dbReference type="Proteomes" id="UP001595536"/>
    </source>
</evidence>
<feature type="transmembrane region" description="Helical" evidence="13">
    <location>
        <begin position="278"/>
        <end position="305"/>
    </location>
</feature>
<dbReference type="InterPro" id="IPR051224">
    <property type="entry name" value="NiCoT_RcnA"/>
</dbReference>
<feature type="transmembrane region" description="Helical" evidence="13">
    <location>
        <begin position="326"/>
        <end position="345"/>
    </location>
</feature>
<keyword evidence="10" id="KW-0921">Nickel transport</keyword>
<evidence type="ECO:0000256" key="5">
    <source>
        <dbReference type="ARBA" id="ARBA00022475"/>
    </source>
</evidence>
<keyword evidence="12" id="KW-0170">Cobalt</keyword>
<comment type="similarity">
    <text evidence="13">Belongs to the NiCoT transporter (TC 2.A.52) family.</text>
</comment>
<accession>A0ABV7LE81</accession>
<keyword evidence="11 13" id="KW-0472">Membrane</keyword>
<sequence>MSVTSMKTRAGGTATAGWREPALRAALPGAAVALVLLALGGLALLLPDQAAAPAARNPFGAGMREPVASGGAGAVIAAMQSAFYRALTGGLQQAAHDGAGLWTHGFWSLMGVGFAYGVFHAAGPGHGKAVISGYLVANERALARGAALCWAAALLQAVVAAAIALGFALVFNATAATVKAGATLAETASFAVVAALGALLAWRKAGTLARLLQGQAPPAAAADACCEGGCGHVHMPGAEAAARARDWRAMAAVVLAAGLRPCSGALIVLAFALSQKALAAGVAATFAMAAGTAVTTTAIAALAVFAKRMALAFAAGGSLAGARVMAALELLAAGALLLAGAPGVIAG</sequence>
<protein>
    <recommendedName>
        <fullName evidence="13">Nickel/cobalt efflux system</fullName>
    </recommendedName>
</protein>
<reference evidence="15" key="1">
    <citation type="journal article" date="2019" name="Int. J. Syst. Evol. Microbiol.">
        <title>The Global Catalogue of Microorganisms (GCM) 10K type strain sequencing project: providing services to taxonomists for standard genome sequencing and annotation.</title>
        <authorList>
            <consortium name="The Broad Institute Genomics Platform"/>
            <consortium name="The Broad Institute Genome Sequencing Center for Infectious Disease"/>
            <person name="Wu L."/>
            <person name="Ma J."/>
        </authorList>
    </citation>
    <scope>NUCLEOTIDE SEQUENCE [LARGE SCALE GENOMIC DNA]</scope>
    <source>
        <strain evidence="15">CCM 7941</strain>
    </source>
</reference>
<keyword evidence="5" id="KW-1003">Cell membrane</keyword>
<feature type="transmembrane region" description="Helical" evidence="13">
    <location>
        <begin position="25"/>
        <end position="46"/>
    </location>
</feature>
<evidence type="ECO:0000256" key="3">
    <source>
        <dbReference type="ARBA" id="ARBA00022426"/>
    </source>
</evidence>
<keyword evidence="4 13" id="KW-0813">Transport</keyword>
<evidence type="ECO:0000256" key="11">
    <source>
        <dbReference type="ARBA" id="ARBA00023136"/>
    </source>
</evidence>
<evidence type="ECO:0000256" key="12">
    <source>
        <dbReference type="ARBA" id="ARBA00023285"/>
    </source>
</evidence>
<dbReference type="EMBL" id="JBHRUV010000032">
    <property type="protein sequence ID" value="MFC3266260.1"/>
    <property type="molecule type" value="Genomic_DNA"/>
</dbReference>
<feature type="transmembrane region" description="Helical" evidence="13">
    <location>
        <begin position="183"/>
        <end position="202"/>
    </location>
</feature>
<name>A0ABV7LE81_9HYPH</name>
<evidence type="ECO:0000256" key="9">
    <source>
        <dbReference type="ARBA" id="ARBA00023065"/>
    </source>
</evidence>
<keyword evidence="3" id="KW-0171">Cobalt transport</keyword>
<evidence type="ECO:0000256" key="1">
    <source>
        <dbReference type="ARBA" id="ARBA00002510"/>
    </source>
</evidence>
<keyword evidence="8 13" id="KW-1133">Transmembrane helix</keyword>
<feature type="transmembrane region" description="Helical" evidence="13">
    <location>
        <begin position="99"/>
        <end position="119"/>
    </location>
</feature>
<organism evidence="14 15">
    <name type="scientific">Camelimonas abortus</name>
    <dbReference type="NCBI Taxonomy" id="1017184"/>
    <lineage>
        <taxon>Bacteria</taxon>
        <taxon>Pseudomonadati</taxon>
        <taxon>Pseudomonadota</taxon>
        <taxon>Alphaproteobacteria</taxon>
        <taxon>Hyphomicrobiales</taxon>
        <taxon>Chelatococcaceae</taxon>
        <taxon>Camelimonas</taxon>
    </lineage>
</organism>
<evidence type="ECO:0000256" key="7">
    <source>
        <dbReference type="ARBA" id="ARBA00022692"/>
    </source>
</evidence>
<dbReference type="PANTHER" id="PTHR40659:SF1">
    <property type="entry name" value="NICKEL_COBALT EFFLUX SYSTEM RCNA"/>
    <property type="match status" value="1"/>
</dbReference>
<dbReference type="PANTHER" id="PTHR40659">
    <property type="entry name" value="NICKEL/COBALT EFFLUX SYSTEM RCNA"/>
    <property type="match status" value="1"/>
</dbReference>
<evidence type="ECO:0000256" key="6">
    <source>
        <dbReference type="ARBA" id="ARBA00022596"/>
    </source>
</evidence>
<keyword evidence="6" id="KW-0533">Nickel</keyword>
<feature type="transmembrane region" description="Helical" evidence="13">
    <location>
        <begin position="249"/>
        <end position="272"/>
    </location>
</feature>
<comment type="function">
    <text evidence="1">Efflux system for nickel and cobalt.</text>
</comment>
<dbReference type="Proteomes" id="UP001595536">
    <property type="component" value="Unassembled WGS sequence"/>
</dbReference>